<reference evidence="2 3" key="1">
    <citation type="submission" date="2021-06" db="EMBL/GenBank/DDBJ databases">
        <authorList>
            <person name="Palmer J.M."/>
        </authorList>
    </citation>
    <scope>NUCLEOTIDE SEQUENCE [LARGE SCALE GENOMIC DNA]</scope>
    <source>
        <strain evidence="2 3">AS_MEX2019</strain>
        <tissue evidence="2">Muscle</tissue>
    </source>
</reference>
<keyword evidence="3" id="KW-1185">Reference proteome</keyword>
<comment type="caution">
    <text evidence="2">The sequence shown here is derived from an EMBL/GenBank/DDBJ whole genome shotgun (WGS) entry which is preliminary data.</text>
</comment>
<dbReference type="EMBL" id="JAHRIP010010923">
    <property type="protein sequence ID" value="MEQ2284200.1"/>
    <property type="molecule type" value="Genomic_DNA"/>
</dbReference>
<protein>
    <submittedName>
        <fullName evidence="2">Uncharacterized protein</fullName>
    </submittedName>
</protein>
<evidence type="ECO:0000313" key="3">
    <source>
        <dbReference type="Proteomes" id="UP001469553"/>
    </source>
</evidence>
<dbReference type="Proteomes" id="UP001469553">
    <property type="component" value="Unassembled WGS sequence"/>
</dbReference>
<sequence length="68" mass="7452">MNTESKSWEWQGNAVPSLFSPRASICSFSSLRANLQPCQSAGSNGIPVVKQTNNNNKKTKQEGRQIEA</sequence>
<feature type="compositionally biased region" description="Basic and acidic residues" evidence="1">
    <location>
        <begin position="59"/>
        <end position="68"/>
    </location>
</feature>
<evidence type="ECO:0000256" key="1">
    <source>
        <dbReference type="SAM" id="MobiDB-lite"/>
    </source>
</evidence>
<organism evidence="2 3">
    <name type="scientific">Ameca splendens</name>
    <dbReference type="NCBI Taxonomy" id="208324"/>
    <lineage>
        <taxon>Eukaryota</taxon>
        <taxon>Metazoa</taxon>
        <taxon>Chordata</taxon>
        <taxon>Craniata</taxon>
        <taxon>Vertebrata</taxon>
        <taxon>Euteleostomi</taxon>
        <taxon>Actinopterygii</taxon>
        <taxon>Neopterygii</taxon>
        <taxon>Teleostei</taxon>
        <taxon>Neoteleostei</taxon>
        <taxon>Acanthomorphata</taxon>
        <taxon>Ovalentaria</taxon>
        <taxon>Atherinomorphae</taxon>
        <taxon>Cyprinodontiformes</taxon>
        <taxon>Goodeidae</taxon>
        <taxon>Ameca</taxon>
    </lineage>
</organism>
<name>A0ABV0XRW2_9TELE</name>
<evidence type="ECO:0000313" key="2">
    <source>
        <dbReference type="EMBL" id="MEQ2284200.1"/>
    </source>
</evidence>
<accession>A0ABV0XRW2</accession>
<gene>
    <name evidence="2" type="ORF">AMECASPLE_019088</name>
</gene>
<feature type="region of interest" description="Disordered" evidence="1">
    <location>
        <begin position="40"/>
        <end position="68"/>
    </location>
</feature>
<proteinExistence type="predicted"/>